<dbReference type="Gene3D" id="1.10.10.60">
    <property type="entry name" value="Homeodomain-like"/>
    <property type="match status" value="2"/>
</dbReference>
<reference evidence="6" key="1">
    <citation type="journal article" date="2019" name="Int. J. Syst. Evol. Microbiol.">
        <title>The Global Catalogue of Microorganisms (GCM) 10K type strain sequencing project: providing services to taxonomists for standard genome sequencing and annotation.</title>
        <authorList>
            <consortium name="The Broad Institute Genomics Platform"/>
            <consortium name="The Broad Institute Genome Sequencing Center for Infectious Disease"/>
            <person name="Wu L."/>
            <person name="Ma J."/>
        </authorList>
    </citation>
    <scope>NUCLEOTIDE SEQUENCE [LARGE SCALE GENOMIC DNA]</scope>
    <source>
        <strain evidence="6">KCTC 42911</strain>
    </source>
</reference>
<keyword evidence="3" id="KW-0804">Transcription</keyword>
<gene>
    <name evidence="5" type="ORF">ACFORG_07720</name>
</gene>
<dbReference type="SMART" id="SM00342">
    <property type="entry name" value="HTH_ARAC"/>
    <property type="match status" value="1"/>
</dbReference>
<dbReference type="Proteomes" id="UP001595629">
    <property type="component" value="Unassembled WGS sequence"/>
</dbReference>
<organism evidence="5 6">
    <name type="scientific">Lutimaribacter marinistellae</name>
    <dbReference type="NCBI Taxonomy" id="1820329"/>
    <lineage>
        <taxon>Bacteria</taxon>
        <taxon>Pseudomonadati</taxon>
        <taxon>Pseudomonadota</taxon>
        <taxon>Alphaproteobacteria</taxon>
        <taxon>Rhodobacterales</taxon>
        <taxon>Roseobacteraceae</taxon>
        <taxon>Lutimaribacter</taxon>
    </lineage>
</organism>
<feature type="domain" description="HTH araC/xylS-type" evidence="4">
    <location>
        <begin position="196"/>
        <end position="294"/>
    </location>
</feature>
<dbReference type="PROSITE" id="PS01124">
    <property type="entry name" value="HTH_ARAC_FAMILY_2"/>
    <property type="match status" value="1"/>
</dbReference>
<keyword evidence="2" id="KW-0238">DNA-binding</keyword>
<dbReference type="PANTHER" id="PTHR43436:SF2">
    <property type="entry name" value="ARAC_XYLS FAMILY TRANSCRIPTIONAL REGULATOR"/>
    <property type="match status" value="1"/>
</dbReference>
<dbReference type="PROSITE" id="PS00041">
    <property type="entry name" value="HTH_ARAC_FAMILY_1"/>
    <property type="match status" value="1"/>
</dbReference>
<comment type="caution">
    <text evidence="5">The sequence shown here is derived from an EMBL/GenBank/DDBJ whole genome shotgun (WGS) entry which is preliminary data.</text>
</comment>
<dbReference type="InterPro" id="IPR018060">
    <property type="entry name" value="HTH_AraC"/>
</dbReference>
<evidence type="ECO:0000256" key="3">
    <source>
        <dbReference type="ARBA" id="ARBA00023163"/>
    </source>
</evidence>
<dbReference type="InterPro" id="IPR018062">
    <property type="entry name" value="HTH_AraC-typ_CS"/>
</dbReference>
<evidence type="ECO:0000256" key="2">
    <source>
        <dbReference type="ARBA" id="ARBA00023125"/>
    </source>
</evidence>
<dbReference type="RefSeq" id="WP_386734833.1">
    <property type="nucleotide sequence ID" value="NZ_JBHRXI010000006.1"/>
</dbReference>
<keyword evidence="6" id="KW-1185">Reference proteome</keyword>
<evidence type="ECO:0000313" key="6">
    <source>
        <dbReference type="Proteomes" id="UP001595629"/>
    </source>
</evidence>
<keyword evidence="1" id="KW-0805">Transcription regulation</keyword>
<dbReference type="EMBL" id="JBHRXI010000006">
    <property type="protein sequence ID" value="MFC3613646.1"/>
    <property type="molecule type" value="Genomic_DNA"/>
</dbReference>
<dbReference type="InterPro" id="IPR009057">
    <property type="entry name" value="Homeodomain-like_sf"/>
</dbReference>
<accession>A0ABV7TF65</accession>
<dbReference type="Pfam" id="PF06719">
    <property type="entry name" value="AraC_N"/>
    <property type="match status" value="1"/>
</dbReference>
<dbReference type="InterPro" id="IPR009594">
    <property type="entry name" value="Tscrpt_reg_HTH_AraC_N"/>
</dbReference>
<dbReference type="SUPFAM" id="SSF46689">
    <property type="entry name" value="Homeodomain-like"/>
    <property type="match status" value="2"/>
</dbReference>
<dbReference type="Pfam" id="PF12833">
    <property type="entry name" value="HTH_18"/>
    <property type="match status" value="1"/>
</dbReference>
<evidence type="ECO:0000313" key="5">
    <source>
        <dbReference type="EMBL" id="MFC3613646.1"/>
    </source>
</evidence>
<evidence type="ECO:0000256" key="1">
    <source>
        <dbReference type="ARBA" id="ARBA00023015"/>
    </source>
</evidence>
<proteinExistence type="predicted"/>
<evidence type="ECO:0000259" key="4">
    <source>
        <dbReference type="PROSITE" id="PS01124"/>
    </source>
</evidence>
<name>A0ABV7TF65_9RHOB</name>
<dbReference type="PANTHER" id="PTHR43436">
    <property type="entry name" value="ARAC-FAMILY TRANSCRIPTIONAL REGULATOR"/>
    <property type="match status" value="1"/>
</dbReference>
<protein>
    <submittedName>
        <fullName evidence="5">AraC family transcriptional regulator</fullName>
    </submittedName>
</protein>
<sequence length="298" mass="31852">MNGELKTQLGALRDAQDSRASIGFVETAAPSVRLFWSDAPVARAPLSYAPGIAVIVSGCKVGYFDERRIEYGPGQYLAVGLPLYFECETIATKEDPLIGIFMSGEPEMLLGLAGDLAAHDLPALPAKPGLGIEPLTMPGAMLDAVTRLVRQLLTPAETAVLSPGTLREIFFHALLDRHGRALLSQLSGDRPEARIARVLRDLEAAPESFPGVNDLAKAAGMSAASFHRHFKAVTGLPPLQYLKRKRLMQAKSLLVHNNLGVAETAHAVGYASAAQFSRDFSSFFGLPPSMAADTAYPA</sequence>